<accession>A0A6C0DZ72</accession>
<evidence type="ECO:0000313" key="1">
    <source>
        <dbReference type="EMBL" id="QHT21640.1"/>
    </source>
</evidence>
<proteinExistence type="predicted"/>
<sequence length="671" mass="79863">MTKQVLKITKAKNVWNVYKYTRKETISLNREIRKNKNKTLMYGWVSATKTKNYLMDDMCVDWLMLYHKNKDYKDTKENTNFKPHNLLFEGGHIFEKKVYDELEKVFPNQFVVVFDSEIHKNKNVQFIKNKNNEVKKLMNEGVPIIAQAPLINISNKTYGVADLIVRSDYMKKIFHHFEEDEDINIKAPKLKMRDGLKYHYRIIDIKWTTMTLCVDGKTIRNDGLFPAYKGQLAVYTGALNSLQGYIPNYAYIMAKAWKIGTNNVNFELDNILKNNRGYSTFDRVGVVDYSTRDNNYVEETKKAVLWNQKVITEGHKWSYGDDKPTVYELYPNMNKSSSSYFDKIKEKYALQYGDPTLLWYGNTTHRKIMHSHNIFDIRDPKCSIEKLGINNDKRGSIINKIIEINKYNNKSVIYPKIITNNFGNWQQETENDYYIDFETINCNLYDTKNMNIECSFYESQITFMIGIGFATNPRIKTVDILNKLTLNNVSCYINNINNWEYVCFYMNNFDDYINDELELYQVMDKFINIRRQNKSVKLYHWTNAEKSFMMRANLRNDKIRFNMLSNKYKYTWIDMYKVFETTPIVIKGAFRFKLKQVANAFYNNGFIKTQWRDDKITDGFSAMMNAIEIYRNNKNITYYDDTYKRIIDYNEIDCKVIWEIVGYLRKHHIKN</sequence>
<organism evidence="1">
    <name type="scientific">viral metagenome</name>
    <dbReference type="NCBI Taxonomy" id="1070528"/>
    <lineage>
        <taxon>unclassified sequences</taxon>
        <taxon>metagenomes</taxon>
        <taxon>organismal metagenomes</taxon>
    </lineage>
</organism>
<reference evidence="1" key="1">
    <citation type="journal article" date="2020" name="Nature">
        <title>Giant virus diversity and host interactions through global metagenomics.</title>
        <authorList>
            <person name="Schulz F."/>
            <person name="Roux S."/>
            <person name="Paez-Espino D."/>
            <person name="Jungbluth S."/>
            <person name="Walsh D.A."/>
            <person name="Denef V.J."/>
            <person name="McMahon K.D."/>
            <person name="Konstantinidis K.T."/>
            <person name="Eloe-Fadrosh E.A."/>
            <person name="Kyrpides N.C."/>
            <person name="Woyke T."/>
        </authorList>
    </citation>
    <scope>NUCLEOTIDE SEQUENCE</scope>
    <source>
        <strain evidence="1">GVMAG-M-3300023179-103</strain>
    </source>
</reference>
<dbReference type="EMBL" id="MN739696">
    <property type="protein sequence ID" value="QHT21640.1"/>
    <property type="molecule type" value="Genomic_DNA"/>
</dbReference>
<dbReference type="AlphaFoldDB" id="A0A6C0DZ72"/>
<protein>
    <submittedName>
        <fullName evidence="1">Uncharacterized protein</fullName>
    </submittedName>
</protein>
<name>A0A6C0DZ72_9ZZZZ</name>